<gene>
    <name evidence="8" type="ORF">Rhopal_004496-T1</name>
</gene>
<organism evidence="8 9">
    <name type="scientific">Rhodotorula paludigena</name>
    <dbReference type="NCBI Taxonomy" id="86838"/>
    <lineage>
        <taxon>Eukaryota</taxon>
        <taxon>Fungi</taxon>
        <taxon>Dikarya</taxon>
        <taxon>Basidiomycota</taxon>
        <taxon>Pucciniomycotina</taxon>
        <taxon>Microbotryomycetes</taxon>
        <taxon>Sporidiobolales</taxon>
        <taxon>Sporidiobolaceae</taxon>
        <taxon>Rhodotorula</taxon>
    </lineage>
</organism>
<name>A0AAV5GMP5_9BASI</name>
<dbReference type="PRINTS" id="PR00463">
    <property type="entry name" value="EP450I"/>
</dbReference>
<dbReference type="Gene3D" id="1.10.630.10">
    <property type="entry name" value="Cytochrome P450"/>
    <property type="match status" value="1"/>
</dbReference>
<dbReference type="InterPro" id="IPR050121">
    <property type="entry name" value="Cytochrome_P450_monoxygenase"/>
</dbReference>
<proteinExistence type="inferred from homology"/>
<keyword evidence="3 6" id="KW-0479">Metal-binding</keyword>
<reference evidence="8 9" key="1">
    <citation type="submission" date="2021-12" db="EMBL/GenBank/DDBJ databases">
        <title>High titer production of polyol ester of fatty acids by Rhodotorula paludigena BS15 towards product separation-free biomass refinery.</title>
        <authorList>
            <person name="Mano J."/>
            <person name="Ono H."/>
            <person name="Tanaka T."/>
            <person name="Naito K."/>
            <person name="Sushida H."/>
            <person name="Ike M."/>
            <person name="Tokuyasu K."/>
            <person name="Kitaoka M."/>
        </authorList>
    </citation>
    <scope>NUCLEOTIDE SEQUENCE [LARGE SCALE GENOMIC DNA]</scope>
    <source>
        <strain evidence="8 9">BS15</strain>
    </source>
</reference>
<dbReference type="EMBL" id="BQKY01000009">
    <property type="protein sequence ID" value="GJN91473.1"/>
    <property type="molecule type" value="Genomic_DNA"/>
</dbReference>
<dbReference type="AlphaFoldDB" id="A0AAV5GMP5"/>
<dbReference type="InterPro" id="IPR001128">
    <property type="entry name" value="Cyt_P450"/>
</dbReference>
<dbReference type="PRINTS" id="PR00385">
    <property type="entry name" value="P450"/>
</dbReference>
<dbReference type="Proteomes" id="UP001342314">
    <property type="component" value="Unassembled WGS sequence"/>
</dbReference>
<evidence type="ECO:0000313" key="9">
    <source>
        <dbReference type="Proteomes" id="UP001342314"/>
    </source>
</evidence>
<sequence length="476" mass="53121">MSTRALKHDMGWRLKELHERHGKIVRVSRNAVSLVDPSVIGEIYRYGGHYAKTSFYTYFKAQTPSLMSTLDNHAHALIRRAESPAYTMTLLVDLEEHVDSCLDDLVDYFDRTIAEGKGKATVDMGTMMQLLAMDVVGELAFGQTFGLCKAGKDTHGFLPMLEAFIDQCALCGTQPWAGPALIRYVNWKVGAQGPQALAEKTSKAVQTRLEQLQRAKETGDEPRRDMLSKLIAAKNPNGTPYSKSQIEVAATSILGAGSDTTAITMRALLGYLMKHKDIYDQVMHEIDEAFATGALSLPVTYADGTKLPFFQACLKETLRLHPAVPWTLPRVVPKEGAVLAGHYFAAGTEVSMSPFVFHRRAEAYGADAETFRPARWLEASEEERKVLERHLITFGSGSRVCIGKNISLMEITKVVPTLLHKYRFAPTPRGRPDSPHKLPGRAVDGTWSDDEPWHVKSQWFAAQHDFWVDVEEREVE</sequence>
<evidence type="ECO:0000313" key="8">
    <source>
        <dbReference type="EMBL" id="GJN91473.1"/>
    </source>
</evidence>
<evidence type="ECO:0000256" key="6">
    <source>
        <dbReference type="PIRSR" id="PIRSR602401-1"/>
    </source>
</evidence>
<keyword evidence="4 7" id="KW-0560">Oxidoreductase</keyword>
<evidence type="ECO:0000256" key="1">
    <source>
        <dbReference type="ARBA" id="ARBA00001971"/>
    </source>
</evidence>
<dbReference type="GO" id="GO:0016705">
    <property type="term" value="F:oxidoreductase activity, acting on paired donors, with incorporation or reduction of molecular oxygen"/>
    <property type="evidence" value="ECO:0007669"/>
    <property type="project" value="InterPro"/>
</dbReference>
<evidence type="ECO:0000256" key="4">
    <source>
        <dbReference type="ARBA" id="ARBA00023002"/>
    </source>
</evidence>
<dbReference type="GO" id="GO:0020037">
    <property type="term" value="F:heme binding"/>
    <property type="evidence" value="ECO:0007669"/>
    <property type="project" value="InterPro"/>
</dbReference>
<accession>A0AAV5GMP5</accession>
<evidence type="ECO:0000256" key="5">
    <source>
        <dbReference type="ARBA" id="ARBA00023004"/>
    </source>
</evidence>
<comment type="cofactor">
    <cofactor evidence="1 6">
        <name>heme</name>
        <dbReference type="ChEBI" id="CHEBI:30413"/>
    </cofactor>
</comment>
<comment type="similarity">
    <text evidence="2 7">Belongs to the cytochrome P450 family.</text>
</comment>
<feature type="binding site" description="axial binding residue" evidence="6">
    <location>
        <position position="401"/>
    </location>
    <ligand>
        <name>heme</name>
        <dbReference type="ChEBI" id="CHEBI:30413"/>
    </ligand>
    <ligandPart>
        <name>Fe</name>
        <dbReference type="ChEBI" id="CHEBI:18248"/>
    </ligandPart>
</feature>
<dbReference type="CDD" id="cd11060">
    <property type="entry name" value="CYP57A1-like"/>
    <property type="match status" value="1"/>
</dbReference>
<keyword evidence="7" id="KW-0503">Monooxygenase</keyword>
<dbReference type="SUPFAM" id="SSF48264">
    <property type="entry name" value="Cytochrome P450"/>
    <property type="match status" value="1"/>
</dbReference>
<keyword evidence="5 6" id="KW-0408">Iron</keyword>
<evidence type="ECO:0000256" key="7">
    <source>
        <dbReference type="RuleBase" id="RU000461"/>
    </source>
</evidence>
<keyword evidence="6 7" id="KW-0349">Heme</keyword>
<dbReference type="PROSITE" id="PS00086">
    <property type="entry name" value="CYTOCHROME_P450"/>
    <property type="match status" value="1"/>
</dbReference>
<evidence type="ECO:0000256" key="3">
    <source>
        <dbReference type="ARBA" id="ARBA00022723"/>
    </source>
</evidence>
<protein>
    <recommendedName>
        <fullName evidence="10">Cytochrome P450</fullName>
    </recommendedName>
</protein>
<dbReference type="InterPro" id="IPR017972">
    <property type="entry name" value="Cyt_P450_CS"/>
</dbReference>
<dbReference type="GO" id="GO:0005506">
    <property type="term" value="F:iron ion binding"/>
    <property type="evidence" value="ECO:0007669"/>
    <property type="project" value="InterPro"/>
</dbReference>
<dbReference type="PANTHER" id="PTHR24305">
    <property type="entry name" value="CYTOCHROME P450"/>
    <property type="match status" value="1"/>
</dbReference>
<dbReference type="Pfam" id="PF00067">
    <property type="entry name" value="p450"/>
    <property type="match status" value="1"/>
</dbReference>
<dbReference type="InterPro" id="IPR002401">
    <property type="entry name" value="Cyt_P450_E_grp-I"/>
</dbReference>
<evidence type="ECO:0000256" key="2">
    <source>
        <dbReference type="ARBA" id="ARBA00010617"/>
    </source>
</evidence>
<dbReference type="InterPro" id="IPR036396">
    <property type="entry name" value="Cyt_P450_sf"/>
</dbReference>
<dbReference type="GO" id="GO:0004497">
    <property type="term" value="F:monooxygenase activity"/>
    <property type="evidence" value="ECO:0007669"/>
    <property type="project" value="UniProtKB-KW"/>
</dbReference>
<keyword evidence="9" id="KW-1185">Reference proteome</keyword>
<evidence type="ECO:0008006" key="10">
    <source>
        <dbReference type="Google" id="ProtNLM"/>
    </source>
</evidence>
<comment type="caution">
    <text evidence="8">The sequence shown here is derived from an EMBL/GenBank/DDBJ whole genome shotgun (WGS) entry which is preliminary data.</text>
</comment>
<dbReference type="PANTHER" id="PTHR24305:SF166">
    <property type="entry name" value="CYTOCHROME P450 12A4, MITOCHONDRIAL-RELATED"/>
    <property type="match status" value="1"/>
</dbReference>